<keyword evidence="3" id="KW-1185">Reference proteome</keyword>
<dbReference type="EMBL" id="QDDL01000001">
    <property type="protein sequence ID" value="PVZ72008.1"/>
    <property type="molecule type" value="Genomic_DNA"/>
</dbReference>
<name>A0A2V1H455_9GAMM</name>
<evidence type="ECO:0000256" key="1">
    <source>
        <dbReference type="SAM" id="MobiDB-lite"/>
    </source>
</evidence>
<proteinExistence type="predicted"/>
<comment type="caution">
    <text evidence="2">The sequence shown here is derived from an EMBL/GenBank/DDBJ whole genome shotgun (WGS) entry which is preliminary data.</text>
</comment>
<dbReference type="Proteomes" id="UP000244906">
    <property type="component" value="Unassembled WGS sequence"/>
</dbReference>
<protein>
    <submittedName>
        <fullName evidence="2">Uncharacterized protein</fullName>
    </submittedName>
</protein>
<feature type="region of interest" description="Disordered" evidence="1">
    <location>
        <begin position="824"/>
        <end position="856"/>
    </location>
</feature>
<evidence type="ECO:0000313" key="2">
    <source>
        <dbReference type="EMBL" id="PVZ72008.1"/>
    </source>
</evidence>
<dbReference type="Pfam" id="PF04465">
    <property type="entry name" value="DUF499"/>
    <property type="match status" value="1"/>
</dbReference>
<dbReference type="AlphaFoldDB" id="A0A2V1H455"/>
<dbReference type="RefSeq" id="WP_116685595.1">
    <property type="nucleotide sequence ID" value="NZ_CAWNYD010000001.1"/>
</dbReference>
<sequence length="935" mass="105354">MSLKPWREIARPHKDVLEGSFKQSEFAADITQVANGTATPEYQDAEKFFSRTFITEGMRLLLMSVAQRLSGTGGDPVIQLQTAFGGGKTHTMLAVLHLATSTVNSNKLEGIPPLLDQAGIQGLPKANIAVLDGINMSVSQGKKHGDIVANTLWGEMACQLLGDTGYEMLRASDQHGTAPGKDILYELLSKAAPCVVLIDELQKFFSDLKPGEQLNAGSYEANLKFIQALTEAFKMVPNAILLASLPESETEVGDTFGQKTLVALEKHFGRVESVWKPVATEEAFEIVRRRLFEFSGERSQIEGISRQFCDFYRNNASYFPVETQSNEYFERMCASYPIHPEIFDRLYEDWSTLDKFQRTRGVLQYMAVIIHRLWNDNNQDAVIMPGSLPLDDGLVRNKSIHYLPQGWEPVLEKEVDGIRSEPSAIDGKDTRFGSVQAARRTMRTIFLGSAPSTTDQVVKGLSIERVLLGAVQPEQVVALFEDVLKRLRDRLHYLYSDQNNYWLDTKPNLRREMESRKQNINKLTVNEELKKKVSAVFGNKSFFSGIHVFTNSVDVPDDYGNPRLVVLAPGESYSKRDTSSAISAAENILAHRGEQPRQKRNRLIFFAADADAVSRLRDTAKTHLAWREISFDIRDGKLNLDLFQASQAKKNTEVSEKSLRQMVREAYKWILCPVQNKATDKSIDWETESVSSNASNLVQEIEQKLVDQEWVVNNWSPIHLKQLLEQWYFKNSVSEVNALRVFHDCSHYLYMPRLINDSVFKAAISDGIGSTDYFGFASGKEEEKYLGFCFGSNGIVSLDSSCLFIEKNTATEYQEQIRPKIVVTPDSQPDPNPVSVPDHTNTISDTDDDPTILKPTPSTAKQRFYGGIDLNPVKAKMDFATIVDEIVEQFTVKYGVNVKISVEIEADYVDGFDERLQRTIKENCNTLKFKSSEFE</sequence>
<dbReference type="OrthoDB" id="9757917at2"/>
<gene>
    <name evidence="2" type="ORF">DC094_03030</name>
</gene>
<evidence type="ECO:0000313" key="3">
    <source>
        <dbReference type="Proteomes" id="UP000244906"/>
    </source>
</evidence>
<accession>A0A2V1H455</accession>
<organism evidence="2 3">
    <name type="scientific">Pelagibaculum spongiae</name>
    <dbReference type="NCBI Taxonomy" id="2080658"/>
    <lineage>
        <taxon>Bacteria</taxon>
        <taxon>Pseudomonadati</taxon>
        <taxon>Pseudomonadota</taxon>
        <taxon>Gammaproteobacteria</taxon>
        <taxon>Oceanospirillales</taxon>
        <taxon>Pelagibaculum</taxon>
    </lineage>
</organism>
<dbReference type="InterPro" id="IPR007555">
    <property type="entry name" value="DUF499"/>
</dbReference>
<reference evidence="2 3" key="1">
    <citation type="submission" date="2018-04" db="EMBL/GenBank/DDBJ databases">
        <title>Thalassorhabdus spongiae gen. nov., sp. nov., isolated from a marine sponge in South-West Iceland.</title>
        <authorList>
            <person name="Knobloch S."/>
            <person name="Daussin A."/>
            <person name="Johannsson R."/>
            <person name="Marteinsson V.T."/>
        </authorList>
    </citation>
    <scope>NUCLEOTIDE SEQUENCE [LARGE SCALE GENOMIC DNA]</scope>
    <source>
        <strain evidence="2 3">Hp12</strain>
    </source>
</reference>